<reference evidence="1" key="1">
    <citation type="submission" date="2022-07" db="EMBL/GenBank/DDBJ databases">
        <title>Sphingomonas sp. nov., a novel bacterium isolated from the north slope of the Mount Everest.</title>
        <authorList>
            <person name="Cui X."/>
            <person name="Liu Y."/>
        </authorList>
    </citation>
    <scope>NUCLEOTIDE SEQUENCE</scope>
    <source>
        <strain evidence="1">S5-59</strain>
    </source>
</reference>
<evidence type="ECO:0000313" key="2">
    <source>
        <dbReference type="Proteomes" id="UP001058533"/>
    </source>
</evidence>
<evidence type="ECO:0000313" key="1">
    <source>
        <dbReference type="EMBL" id="UUL82787.1"/>
    </source>
</evidence>
<accession>A0ABY5LA98</accession>
<dbReference type="SUPFAM" id="SSF89447">
    <property type="entry name" value="AbrB/MazE/MraZ-like"/>
    <property type="match status" value="1"/>
</dbReference>
<dbReference type="InterPro" id="IPR038619">
    <property type="entry name" value="MraZ_sf"/>
</dbReference>
<dbReference type="InterPro" id="IPR035644">
    <property type="entry name" value="MraZ_C"/>
</dbReference>
<dbReference type="EMBL" id="CP101740">
    <property type="protein sequence ID" value="UUL82787.1"/>
    <property type="molecule type" value="Genomic_DNA"/>
</dbReference>
<dbReference type="InterPro" id="IPR037914">
    <property type="entry name" value="SpoVT-AbrB_sf"/>
</dbReference>
<dbReference type="PANTHER" id="PTHR34701:SF1">
    <property type="entry name" value="TRANSCRIPTIONAL REGULATOR MRAZ"/>
    <property type="match status" value="1"/>
</dbReference>
<dbReference type="CDD" id="cd16321">
    <property type="entry name" value="MraZ_C"/>
    <property type="match status" value="1"/>
</dbReference>
<sequence>MADRELFYGFTLQSVDDKGRVAIPADLRVVLDRNTPPQEPPVRTVLVGRDPALNCLLCYDVTWARQLNDDFNHLRRLAAEQGRPFDEKAERRANRVEIANYDPSGRFVLPAYERQRAGIGKWAFFAGDGDRFQVWAPETLLAAEIDDPDLQDRCRFYMAQKKVVL</sequence>
<dbReference type="PANTHER" id="PTHR34701">
    <property type="entry name" value="TRANSCRIPTIONAL REGULATOR MRAZ"/>
    <property type="match status" value="1"/>
</dbReference>
<proteinExistence type="predicted"/>
<protein>
    <submittedName>
        <fullName evidence="1">Division/cell wall cluster transcriptional repressor MraZ</fullName>
    </submittedName>
</protein>
<organism evidence="1 2">
    <name type="scientific">Sphingomonas qomolangmaensis</name>
    <dbReference type="NCBI Taxonomy" id="2918765"/>
    <lineage>
        <taxon>Bacteria</taxon>
        <taxon>Pseudomonadati</taxon>
        <taxon>Pseudomonadota</taxon>
        <taxon>Alphaproteobacteria</taxon>
        <taxon>Sphingomonadales</taxon>
        <taxon>Sphingomonadaceae</taxon>
        <taxon>Sphingomonas</taxon>
    </lineage>
</organism>
<dbReference type="InterPro" id="IPR035642">
    <property type="entry name" value="MraZ_N"/>
</dbReference>
<name>A0ABY5LA98_9SPHN</name>
<gene>
    <name evidence="1" type="ORF">NMP03_00630</name>
</gene>
<dbReference type="CDD" id="cd16320">
    <property type="entry name" value="MraZ_N"/>
    <property type="match status" value="1"/>
</dbReference>
<dbReference type="InterPro" id="IPR003444">
    <property type="entry name" value="MraZ"/>
</dbReference>
<dbReference type="Gene3D" id="3.40.1550.20">
    <property type="entry name" value="Transcriptional regulator MraZ domain"/>
    <property type="match status" value="1"/>
</dbReference>
<dbReference type="RefSeq" id="WP_256506639.1">
    <property type="nucleotide sequence ID" value="NZ_CP101740.1"/>
</dbReference>
<dbReference type="Proteomes" id="UP001058533">
    <property type="component" value="Chromosome"/>
</dbReference>
<keyword evidence="2" id="KW-1185">Reference proteome</keyword>